<keyword evidence="3" id="KW-1185">Reference proteome</keyword>
<feature type="coiled-coil region" evidence="1">
    <location>
        <begin position="15"/>
        <end position="42"/>
    </location>
</feature>
<reference evidence="2" key="1">
    <citation type="submission" date="2021-06" db="EMBL/GenBank/DDBJ databases">
        <authorList>
            <person name="Kallberg Y."/>
            <person name="Tangrot J."/>
            <person name="Rosling A."/>
        </authorList>
    </citation>
    <scope>NUCLEOTIDE SEQUENCE</scope>
    <source>
        <strain evidence="2">MA453B</strain>
    </source>
</reference>
<keyword evidence="1" id="KW-0175">Coiled coil</keyword>
<dbReference type="EMBL" id="CAJVPY010009283">
    <property type="protein sequence ID" value="CAG8706838.1"/>
    <property type="molecule type" value="Genomic_DNA"/>
</dbReference>
<evidence type="ECO:0000256" key="1">
    <source>
        <dbReference type="SAM" id="Coils"/>
    </source>
</evidence>
<feature type="non-terminal residue" evidence="2">
    <location>
        <position position="42"/>
    </location>
</feature>
<organism evidence="2 3">
    <name type="scientific">Dentiscutata erythropus</name>
    <dbReference type="NCBI Taxonomy" id="1348616"/>
    <lineage>
        <taxon>Eukaryota</taxon>
        <taxon>Fungi</taxon>
        <taxon>Fungi incertae sedis</taxon>
        <taxon>Mucoromycota</taxon>
        <taxon>Glomeromycotina</taxon>
        <taxon>Glomeromycetes</taxon>
        <taxon>Diversisporales</taxon>
        <taxon>Gigasporaceae</taxon>
        <taxon>Dentiscutata</taxon>
    </lineage>
</organism>
<dbReference type="AlphaFoldDB" id="A0A9N9HUX0"/>
<dbReference type="Proteomes" id="UP000789405">
    <property type="component" value="Unassembled WGS sequence"/>
</dbReference>
<gene>
    <name evidence="2" type="ORF">DERYTH_LOCUS13337</name>
</gene>
<evidence type="ECO:0000313" key="3">
    <source>
        <dbReference type="Proteomes" id="UP000789405"/>
    </source>
</evidence>
<evidence type="ECO:0000313" key="2">
    <source>
        <dbReference type="EMBL" id="CAG8706838.1"/>
    </source>
</evidence>
<sequence>MSIYSDDSNNTPEECSVEENLLLQLDDEVSDLEEDISIEIEQ</sequence>
<comment type="caution">
    <text evidence="2">The sequence shown here is derived from an EMBL/GenBank/DDBJ whole genome shotgun (WGS) entry which is preliminary data.</text>
</comment>
<protein>
    <submittedName>
        <fullName evidence="2">5466_t:CDS:1</fullName>
    </submittedName>
</protein>
<accession>A0A9N9HUX0</accession>
<name>A0A9N9HUX0_9GLOM</name>
<proteinExistence type="predicted"/>